<evidence type="ECO:0000313" key="2">
    <source>
        <dbReference type="Proteomes" id="UP000507470"/>
    </source>
</evidence>
<dbReference type="EMBL" id="CACVKT020000197">
    <property type="protein sequence ID" value="CAC5356934.1"/>
    <property type="molecule type" value="Genomic_DNA"/>
</dbReference>
<gene>
    <name evidence="1" type="ORF">MCOR_858</name>
</gene>
<evidence type="ECO:0000313" key="1">
    <source>
        <dbReference type="EMBL" id="CAC5356934.1"/>
    </source>
</evidence>
<accession>A0A6J7ZWU2</accession>
<organism evidence="1 2">
    <name type="scientific">Mytilus coruscus</name>
    <name type="common">Sea mussel</name>
    <dbReference type="NCBI Taxonomy" id="42192"/>
    <lineage>
        <taxon>Eukaryota</taxon>
        <taxon>Metazoa</taxon>
        <taxon>Spiralia</taxon>
        <taxon>Lophotrochozoa</taxon>
        <taxon>Mollusca</taxon>
        <taxon>Bivalvia</taxon>
        <taxon>Autobranchia</taxon>
        <taxon>Pteriomorphia</taxon>
        <taxon>Mytilida</taxon>
        <taxon>Mytiloidea</taxon>
        <taxon>Mytilidae</taxon>
        <taxon>Mytilinae</taxon>
        <taxon>Mytilus</taxon>
    </lineage>
</organism>
<proteinExistence type="predicted"/>
<name>A0A6J7ZWU2_MYTCO</name>
<reference evidence="1 2" key="1">
    <citation type="submission" date="2020-06" db="EMBL/GenBank/DDBJ databases">
        <authorList>
            <person name="Li R."/>
            <person name="Bekaert M."/>
        </authorList>
    </citation>
    <scope>NUCLEOTIDE SEQUENCE [LARGE SCALE GENOMIC DNA]</scope>
    <source>
        <strain evidence="2">wild</strain>
    </source>
</reference>
<sequence length="229" mass="25992">MSDTDETVFTEEEINEIMKHDKKPKFSQENAESSAVELFKEAIKQSMKNPMALINESIQQDPQAILQTINSAESNDSFIHLIVTMVWQIQSTATTKVTTGAFDKMCGDFHKQELTTVLLSSSLLTDQCTLENLLRMIIAKACGSDLVFDIPDEELNSCKLSEQEKLALRYSINIKEKIEIKLTESRLVQLGLEDICYLPIEASNILLKVIIKRWVTLRLYAYTLAYICS</sequence>
<dbReference type="AlphaFoldDB" id="A0A6J7ZWU2"/>
<keyword evidence="2" id="KW-1185">Reference proteome</keyword>
<protein>
    <submittedName>
        <fullName evidence="1">Uncharacterized protein</fullName>
    </submittedName>
</protein>
<dbReference type="Proteomes" id="UP000507470">
    <property type="component" value="Unassembled WGS sequence"/>
</dbReference>